<evidence type="ECO:0000256" key="1">
    <source>
        <dbReference type="SAM" id="Phobius"/>
    </source>
</evidence>
<feature type="transmembrane region" description="Helical" evidence="1">
    <location>
        <begin position="62"/>
        <end position="79"/>
    </location>
</feature>
<accession>A0ABN5F2V2</accession>
<keyword evidence="1" id="KW-0812">Transmembrane</keyword>
<feature type="transmembrane region" description="Helical" evidence="1">
    <location>
        <begin position="36"/>
        <end position="56"/>
    </location>
</feature>
<feature type="transmembrane region" description="Helical" evidence="1">
    <location>
        <begin position="91"/>
        <end position="111"/>
    </location>
</feature>
<keyword evidence="3" id="KW-1185">Reference proteome</keyword>
<reference evidence="2 3" key="1">
    <citation type="submission" date="2017-02" db="EMBL/GenBank/DDBJ databases">
        <title>Trade-off between light-utilization and light-protection in marine flavobacteria.</title>
        <authorList>
            <person name="Kumagai Y."/>
            <person name="Yoshizawa S."/>
            <person name="Kogure K."/>
            <person name="Iwasaki W."/>
        </authorList>
    </citation>
    <scope>NUCLEOTIDE SEQUENCE [LARGE SCALE GENOMIC DNA]</scope>
    <source>
        <strain evidence="2 3">KCTC 23670</strain>
    </source>
</reference>
<organism evidence="2 3">
    <name type="scientific">Polaribacter sejongensis</name>
    <dbReference type="NCBI Taxonomy" id="985043"/>
    <lineage>
        <taxon>Bacteria</taxon>
        <taxon>Pseudomonadati</taxon>
        <taxon>Bacteroidota</taxon>
        <taxon>Flavobacteriia</taxon>
        <taxon>Flavobacteriales</taxon>
        <taxon>Flavobacteriaceae</taxon>
    </lineage>
</organism>
<feature type="transmembrane region" description="Helical" evidence="1">
    <location>
        <begin position="150"/>
        <end position="173"/>
    </location>
</feature>
<dbReference type="EMBL" id="CP019336">
    <property type="protein sequence ID" value="AUC21233.1"/>
    <property type="molecule type" value="Genomic_DNA"/>
</dbReference>
<feature type="transmembrane region" description="Helical" evidence="1">
    <location>
        <begin position="179"/>
        <end position="201"/>
    </location>
</feature>
<dbReference type="Proteomes" id="UP000232721">
    <property type="component" value="Chromosome"/>
</dbReference>
<name>A0ABN5F2V2_9FLAO</name>
<gene>
    <name evidence="2" type="ORF">BTO15_03535</name>
</gene>
<evidence type="ECO:0000313" key="3">
    <source>
        <dbReference type="Proteomes" id="UP000232721"/>
    </source>
</evidence>
<keyword evidence="1" id="KW-1133">Transmembrane helix</keyword>
<feature type="transmembrane region" description="Helical" evidence="1">
    <location>
        <begin position="6"/>
        <end position="24"/>
    </location>
</feature>
<evidence type="ECO:0000313" key="2">
    <source>
        <dbReference type="EMBL" id="AUC21233.1"/>
    </source>
</evidence>
<dbReference type="RefSeq" id="WP_208890434.1">
    <property type="nucleotide sequence ID" value="NZ_CP019336.1"/>
</dbReference>
<protein>
    <submittedName>
        <fullName evidence="2">Uncharacterized protein</fullName>
    </submittedName>
</protein>
<sequence length="222" mass="26769">MSLDDFIVNAGYSFLAMNTLVFIVSYNKKHKALKYFIMYLLLCFFIQFLSTILSSLNNYNLFLSHYFFIGQFIFLSLFFSSLIDFKKYKPFIFFLTFITAASFIIYLYNFPENINRWSVLEIAITSIPLLFYSFFFFLKKIDDNKNRKYIYFNSGFFVYTLCSTLIFTLGNIGSRELKLYVWQFNSILYLIFQIMIFVEWYKNFRKPIRKEHIQLFASKNTD</sequence>
<feature type="transmembrane region" description="Helical" evidence="1">
    <location>
        <begin position="117"/>
        <end position="138"/>
    </location>
</feature>
<keyword evidence="1" id="KW-0472">Membrane</keyword>
<proteinExistence type="predicted"/>